<evidence type="ECO:0000256" key="3">
    <source>
        <dbReference type="ARBA" id="ARBA00011970"/>
    </source>
</evidence>
<evidence type="ECO:0000259" key="9">
    <source>
        <dbReference type="Pfam" id="PF13844"/>
    </source>
</evidence>
<keyword evidence="6" id="KW-0677">Repeat</keyword>
<dbReference type="RefSeq" id="WP_017745155.1">
    <property type="nucleotide sequence ID" value="NZ_KQ976354.1"/>
</dbReference>
<sequence>MKYQEFVEQLLEFEQQQVVIDEVHTEALSLYHGRQYSEAEKKFKQVLEWDENHAAAWLNLGTLYYATERYADALETLIKCLEIDSSGAIQHYSIGLVLEKVGAIPQAIQAYQQAIALDPTWIDAYNSLGNIFCEAGELEQAESIYRQAVAVKPEHFGSYLNLGNVLLEQEHVDEAIVAYEKALQLKPRNPDTLYNLGVAFETKNDFAEAALNYGYAFYRQGKYQEAINHYQIFLENKTGDEFCYDALAECYKSLNQCEQAVQTYEDGLKIYPRSSFLYFQLISLLHFFGKTRDAIALAKKASQLLPDVLVFKLEEKRLLPILYENEVDIEFYRHRFATSLEELIQQTSLETPEAKKRALESVASRTNFYLQYQGKNDIDLQTQYGQFVHKVMVANYPEWVKPLSKRPLQKNEKIRIGYVSDFLRGHTVGKEMLGWLRNRNEQEFEVYCYYINNKVDYFTQQYRLYSNYFHHIPEDLQGVCQQIITDKLDVLVFLDIGMHPQVTQMAGLRLAPIQCTSWGHPITSGIPTIDYFLSSDLMEPENAQKHYSEELICLPNIGISYAKPMIPETKKSRVEFGLREEAVIYLSCQSLFKYLPQYDYIFPAIAQRVPQAQFAFIAHGSAYITEIFRQRLQCAFAQMGLDSEQHCIILPRISWSDYCNVNCISDIFLDTLSWSGGNTTLEAIACNLPIVTYPGEFMRGRHAYGILKMLGVTDSIAQTEAEYIDIAAKLGLDRDWRDSIVKRMVERHSSLYDDKICVKALEDFYRRVVREA</sequence>
<dbReference type="Gene3D" id="3.40.50.11380">
    <property type="match status" value="1"/>
</dbReference>
<dbReference type="InterPro" id="IPR019734">
    <property type="entry name" value="TPR_rpt"/>
</dbReference>
<dbReference type="Gene3D" id="1.25.40.10">
    <property type="entry name" value="Tetratricopeptide repeat domain"/>
    <property type="match status" value="3"/>
</dbReference>
<dbReference type="AlphaFoldDB" id="A0A139XE75"/>
<dbReference type="GO" id="GO:0097363">
    <property type="term" value="F:protein O-acetylglucosaminyltransferase activity"/>
    <property type="evidence" value="ECO:0007669"/>
    <property type="project" value="UniProtKB-EC"/>
</dbReference>
<dbReference type="PROSITE" id="PS50293">
    <property type="entry name" value="TPR_REGION"/>
    <property type="match status" value="2"/>
</dbReference>
<dbReference type="OrthoDB" id="146908at2"/>
<evidence type="ECO:0000313" key="11">
    <source>
        <dbReference type="Proteomes" id="UP000076925"/>
    </source>
</evidence>
<proteinExistence type="inferred from homology"/>
<feature type="domain" description="O-GlcNAc transferase C-terminal" evidence="9">
    <location>
        <begin position="572"/>
        <end position="757"/>
    </location>
</feature>
<evidence type="ECO:0000256" key="6">
    <source>
        <dbReference type="ARBA" id="ARBA00022737"/>
    </source>
</evidence>
<feature type="repeat" description="TPR" evidence="8">
    <location>
        <begin position="241"/>
        <end position="274"/>
    </location>
</feature>
<dbReference type="SUPFAM" id="SSF48452">
    <property type="entry name" value="TPR-like"/>
    <property type="match status" value="2"/>
</dbReference>
<accession>A0A139XE75</accession>
<feature type="repeat" description="TPR" evidence="8">
    <location>
        <begin position="122"/>
        <end position="155"/>
    </location>
</feature>
<dbReference type="PANTHER" id="PTHR44835:SF1">
    <property type="entry name" value="PROTEIN O-GLCNAC TRANSFERASE"/>
    <property type="match status" value="1"/>
</dbReference>
<feature type="repeat" description="TPR" evidence="8">
    <location>
        <begin position="156"/>
        <end position="189"/>
    </location>
</feature>
<reference evidence="10 11" key="1">
    <citation type="journal article" date="2013" name="Genome Biol. Evol.">
        <title>Genomes of Stigonematalean cyanobacteria (subsection V) and the evolution of oxygenic photosynthesis from prokaryotes to plastids.</title>
        <authorList>
            <person name="Dagan T."/>
            <person name="Roettger M."/>
            <person name="Stucken K."/>
            <person name="Landan G."/>
            <person name="Koch R."/>
            <person name="Major P."/>
            <person name="Gould S.B."/>
            <person name="Goremykin V.V."/>
            <person name="Rippka R."/>
            <person name="Tandeau de Marsac N."/>
            <person name="Gugger M."/>
            <person name="Lockhart P.J."/>
            <person name="Allen J.F."/>
            <person name="Brune I."/>
            <person name="Maus I."/>
            <person name="Puhler A."/>
            <person name="Martin W.F."/>
        </authorList>
    </citation>
    <scope>NUCLEOTIDE SEQUENCE [LARGE SCALE GENOMIC DNA]</scope>
    <source>
        <strain evidence="10 11">PCC 7110</strain>
    </source>
</reference>
<dbReference type="InterPro" id="IPR051939">
    <property type="entry name" value="Glycosyltr_41/O-GlcNAc_trsf"/>
</dbReference>
<dbReference type="Pfam" id="PF13844">
    <property type="entry name" value="Glyco_transf_41"/>
    <property type="match status" value="2"/>
</dbReference>
<dbReference type="Pfam" id="PF13181">
    <property type="entry name" value="TPR_8"/>
    <property type="match status" value="1"/>
</dbReference>
<organism evidence="10 11">
    <name type="scientific">Scytonema hofmannii PCC 7110</name>
    <dbReference type="NCBI Taxonomy" id="128403"/>
    <lineage>
        <taxon>Bacteria</taxon>
        <taxon>Bacillati</taxon>
        <taxon>Cyanobacteriota</taxon>
        <taxon>Cyanophyceae</taxon>
        <taxon>Nostocales</taxon>
        <taxon>Scytonemataceae</taxon>
        <taxon>Scytonema</taxon>
    </lineage>
</organism>
<evidence type="ECO:0000256" key="2">
    <source>
        <dbReference type="ARBA" id="ARBA00005386"/>
    </source>
</evidence>
<keyword evidence="5 10" id="KW-0808">Transferase</keyword>
<dbReference type="SMART" id="SM00028">
    <property type="entry name" value="TPR"/>
    <property type="match status" value="8"/>
</dbReference>
<dbReference type="Pfam" id="PF13414">
    <property type="entry name" value="TPR_11"/>
    <property type="match status" value="2"/>
</dbReference>
<name>A0A139XE75_9CYAN</name>
<protein>
    <recommendedName>
        <fullName evidence="3">protein O-GlcNAc transferase</fullName>
        <ecNumber evidence="3">2.4.1.255</ecNumber>
    </recommendedName>
</protein>
<comment type="caution">
    <text evidence="10">The sequence shown here is derived from an EMBL/GenBank/DDBJ whole genome shotgun (WGS) entry which is preliminary data.</text>
</comment>
<feature type="domain" description="O-GlcNAc transferase C-terminal" evidence="9">
    <location>
        <begin position="388"/>
        <end position="556"/>
    </location>
</feature>
<keyword evidence="4" id="KW-0328">Glycosyltransferase</keyword>
<evidence type="ECO:0000256" key="7">
    <source>
        <dbReference type="ARBA" id="ARBA00022803"/>
    </source>
</evidence>
<dbReference type="EMBL" id="ANNX02000016">
    <property type="protein sequence ID" value="KYC42999.1"/>
    <property type="molecule type" value="Genomic_DNA"/>
</dbReference>
<feature type="repeat" description="TPR" evidence="8">
    <location>
        <begin position="207"/>
        <end position="240"/>
    </location>
</feature>
<comment type="similarity">
    <text evidence="2">Belongs to the glycosyltransferase 41 family. O-GlcNAc transferase subfamily.</text>
</comment>
<gene>
    <name evidence="10" type="ORF">WA1_12915</name>
</gene>
<feature type="repeat" description="TPR" evidence="8">
    <location>
        <begin position="88"/>
        <end position="121"/>
    </location>
</feature>
<comment type="pathway">
    <text evidence="1">Protein modification; protein glycosylation.</text>
</comment>
<keyword evidence="7 8" id="KW-0802">TPR repeat</keyword>
<dbReference type="Proteomes" id="UP000076925">
    <property type="component" value="Unassembled WGS sequence"/>
</dbReference>
<evidence type="ECO:0000256" key="4">
    <source>
        <dbReference type="ARBA" id="ARBA00022676"/>
    </source>
</evidence>
<dbReference type="PROSITE" id="PS50005">
    <property type="entry name" value="TPR"/>
    <property type="match status" value="6"/>
</dbReference>
<dbReference type="STRING" id="128403.WA1_12915"/>
<feature type="repeat" description="TPR" evidence="8">
    <location>
        <begin position="54"/>
        <end position="87"/>
    </location>
</feature>
<dbReference type="PANTHER" id="PTHR44835">
    <property type="entry name" value="UDP-N-ACETYLGLUCOSAMINE--PEPTIDE N-ACETYLGLUCOSAMINYLTRANSFERASE SPINDLY-RELATED"/>
    <property type="match status" value="1"/>
</dbReference>
<evidence type="ECO:0000313" key="10">
    <source>
        <dbReference type="EMBL" id="KYC42999.1"/>
    </source>
</evidence>
<dbReference type="InterPro" id="IPR029489">
    <property type="entry name" value="OGT/SEC/SPY_C"/>
</dbReference>
<dbReference type="SUPFAM" id="SSF53756">
    <property type="entry name" value="UDP-Glycosyltransferase/glycogen phosphorylase"/>
    <property type="match status" value="1"/>
</dbReference>
<dbReference type="EC" id="2.4.1.255" evidence="3"/>
<evidence type="ECO:0000256" key="1">
    <source>
        <dbReference type="ARBA" id="ARBA00004922"/>
    </source>
</evidence>
<dbReference type="Gene3D" id="3.40.50.2000">
    <property type="entry name" value="Glycogen Phosphorylase B"/>
    <property type="match status" value="1"/>
</dbReference>
<dbReference type="InterPro" id="IPR011990">
    <property type="entry name" value="TPR-like_helical_dom_sf"/>
</dbReference>
<evidence type="ECO:0000256" key="8">
    <source>
        <dbReference type="PROSITE-ProRule" id="PRU00339"/>
    </source>
</evidence>
<evidence type="ECO:0000256" key="5">
    <source>
        <dbReference type="ARBA" id="ARBA00022679"/>
    </source>
</evidence>
<dbReference type="Pfam" id="PF13432">
    <property type="entry name" value="TPR_16"/>
    <property type="match status" value="1"/>
</dbReference>
<keyword evidence="11" id="KW-1185">Reference proteome</keyword>
<dbReference type="Pfam" id="PF14559">
    <property type="entry name" value="TPR_19"/>
    <property type="match status" value="1"/>
</dbReference>